<dbReference type="InterPro" id="IPR002156">
    <property type="entry name" value="RNaseH_domain"/>
</dbReference>
<protein>
    <recommendedName>
        <fullName evidence="1">RNase H type-1 domain-containing protein</fullName>
    </recommendedName>
</protein>
<dbReference type="PANTHER" id="PTHR48475:SF1">
    <property type="entry name" value="RNASE H TYPE-1 DOMAIN-CONTAINING PROTEIN"/>
    <property type="match status" value="1"/>
</dbReference>
<comment type="caution">
    <text evidence="2">The sequence shown here is derived from an EMBL/GenBank/DDBJ whole genome shotgun (WGS) entry which is preliminary data.</text>
</comment>
<dbReference type="GO" id="GO:0004523">
    <property type="term" value="F:RNA-DNA hybrid ribonuclease activity"/>
    <property type="evidence" value="ECO:0007669"/>
    <property type="project" value="InterPro"/>
</dbReference>
<proteinExistence type="predicted"/>
<keyword evidence="3" id="KW-1185">Reference proteome</keyword>
<name>A0AAV3PXJ5_LITER</name>
<dbReference type="SUPFAM" id="SSF53098">
    <property type="entry name" value="Ribonuclease H-like"/>
    <property type="match status" value="1"/>
</dbReference>
<evidence type="ECO:0000313" key="3">
    <source>
        <dbReference type="Proteomes" id="UP001454036"/>
    </source>
</evidence>
<dbReference type="Pfam" id="PF13456">
    <property type="entry name" value="RVT_3"/>
    <property type="match status" value="1"/>
</dbReference>
<gene>
    <name evidence="2" type="ORF">LIER_12780</name>
</gene>
<accession>A0AAV3PXJ5</accession>
<feature type="domain" description="RNase H type-1" evidence="1">
    <location>
        <begin position="82"/>
        <end position="131"/>
    </location>
</feature>
<dbReference type="GO" id="GO:0003676">
    <property type="term" value="F:nucleic acid binding"/>
    <property type="evidence" value="ECO:0007669"/>
    <property type="project" value="InterPro"/>
</dbReference>
<evidence type="ECO:0000259" key="1">
    <source>
        <dbReference type="Pfam" id="PF13456"/>
    </source>
</evidence>
<dbReference type="EMBL" id="BAABME010002507">
    <property type="protein sequence ID" value="GAA0154938.1"/>
    <property type="molecule type" value="Genomic_DNA"/>
</dbReference>
<dbReference type="Proteomes" id="UP001454036">
    <property type="component" value="Unassembled WGS sequence"/>
</dbReference>
<dbReference type="Gene3D" id="3.30.420.10">
    <property type="entry name" value="Ribonuclease H-like superfamily/Ribonuclease H"/>
    <property type="match status" value="1"/>
</dbReference>
<dbReference type="PANTHER" id="PTHR48475">
    <property type="entry name" value="RIBONUCLEASE H"/>
    <property type="match status" value="1"/>
</dbReference>
<sequence>MSKPVLSGRLARRYLQPQQFEIIYVPKKAVKGQILADFLADHPLPVEWELCNDLPYKYVMNVEIRPPWKMYFDDMLPYSFTLRQRCSNNVVEYQALILGLEIATELNIPQLEVYGDSQSIINQLTREYEVRKPEKMNKQEDVLAGLASSIAYPGKEVTILVCEKWVTPPVFELQECETDDEQKVMVTATVDGAPDD</sequence>
<reference evidence="2 3" key="1">
    <citation type="submission" date="2024-01" db="EMBL/GenBank/DDBJ databases">
        <title>The complete chloroplast genome sequence of Lithospermum erythrorhizon: insights into the phylogenetic relationship among Boraginaceae species and the maternal lineages of purple gromwells.</title>
        <authorList>
            <person name="Okada T."/>
            <person name="Watanabe K."/>
        </authorList>
    </citation>
    <scope>NUCLEOTIDE SEQUENCE [LARGE SCALE GENOMIC DNA]</scope>
</reference>
<dbReference type="InterPro" id="IPR036397">
    <property type="entry name" value="RNaseH_sf"/>
</dbReference>
<dbReference type="InterPro" id="IPR012337">
    <property type="entry name" value="RNaseH-like_sf"/>
</dbReference>
<dbReference type="AlphaFoldDB" id="A0AAV3PXJ5"/>
<organism evidence="2 3">
    <name type="scientific">Lithospermum erythrorhizon</name>
    <name type="common">Purple gromwell</name>
    <name type="synonym">Lithospermum officinale var. erythrorhizon</name>
    <dbReference type="NCBI Taxonomy" id="34254"/>
    <lineage>
        <taxon>Eukaryota</taxon>
        <taxon>Viridiplantae</taxon>
        <taxon>Streptophyta</taxon>
        <taxon>Embryophyta</taxon>
        <taxon>Tracheophyta</taxon>
        <taxon>Spermatophyta</taxon>
        <taxon>Magnoliopsida</taxon>
        <taxon>eudicotyledons</taxon>
        <taxon>Gunneridae</taxon>
        <taxon>Pentapetalae</taxon>
        <taxon>asterids</taxon>
        <taxon>lamiids</taxon>
        <taxon>Boraginales</taxon>
        <taxon>Boraginaceae</taxon>
        <taxon>Boraginoideae</taxon>
        <taxon>Lithospermeae</taxon>
        <taxon>Lithospermum</taxon>
    </lineage>
</organism>
<evidence type="ECO:0000313" key="2">
    <source>
        <dbReference type="EMBL" id="GAA0154938.1"/>
    </source>
</evidence>